<evidence type="ECO:0000256" key="1">
    <source>
        <dbReference type="SAM" id="MobiDB-lite"/>
    </source>
</evidence>
<proteinExistence type="predicted"/>
<dbReference type="Proteomes" id="UP001500728">
    <property type="component" value="Unassembled WGS sequence"/>
</dbReference>
<feature type="transmembrane region" description="Helical" evidence="2">
    <location>
        <begin position="96"/>
        <end position="120"/>
    </location>
</feature>
<dbReference type="EMBL" id="BAAAUW010000015">
    <property type="protein sequence ID" value="GAA3264919.1"/>
    <property type="molecule type" value="Genomic_DNA"/>
</dbReference>
<accession>A0ABP6QXV1</accession>
<name>A0ABP6QXV1_9ACTN</name>
<gene>
    <name evidence="3" type="ORF">GCM10010469_35010</name>
</gene>
<reference evidence="4" key="1">
    <citation type="journal article" date="2019" name="Int. J. Syst. Evol. Microbiol.">
        <title>The Global Catalogue of Microorganisms (GCM) 10K type strain sequencing project: providing services to taxonomists for standard genome sequencing and annotation.</title>
        <authorList>
            <consortium name="The Broad Institute Genomics Platform"/>
            <consortium name="The Broad Institute Genome Sequencing Center for Infectious Disease"/>
            <person name="Wu L."/>
            <person name="Ma J."/>
        </authorList>
    </citation>
    <scope>NUCLEOTIDE SEQUENCE [LARGE SCALE GENOMIC DNA]</scope>
    <source>
        <strain evidence="4">JCM 9381</strain>
    </source>
</reference>
<dbReference type="InterPro" id="IPR045393">
    <property type="entry name" value="DUF6518"/>
</dbReference>
<keyword evidence="4" id="KW-1185">Reference proteome</keyword>
<sequence>MTVRRVFGSPVILPTLAGLLLGALTSLAQGWLPGAWNQIANSGAVWCVAAFVTGALVSRRGRVGLAISCGVATEVGLVVGYYGYAELGREGMGRLFFPLVWLFMACIAGPFFGAAGHWWLRGRTTRLRVVGLASVAGVFGMEALLFGWDLHYTMQAWACLGISVLVPLLSVFARQAPSTNRRSEPTTRPLDKPSRSRPDHSTGCPAYRSTDTTAQHRGAPRTAPPSQLRRRTSPD</sequence>
<keyword evidence="2" id="KW-1133">Transmembrane helix</keyword>
<evidence type="ECO:0000313" key="3">
    <source>
        <dbReference type="EMBL" id="GAA3264919.1"/>
    </source>
</evidence>
<dbReference type="RefSeq" id="WP_220450280.1">
    <property type="nucleotide sequence ID" value="NZ_BAAAUW010000015.1"/>
</dbReference>
<feature type="transmembrane region" description="Helical" evidence="2">
    <location>
        <begin position="64"/>
        <end position="84"/>
    </location>
</feature>
<evidence type="ECO:0000313" key="4">
    <source>
        <dbReference type="Proteomes" id="UP001500728"/>
    </source>
</evidence>
<feature type="region of interest" description="Disordered" evidence="1">
    <location>
        <begin position="177"/>
        <end position="235"/>
    </location>
</feature>
<organism evidence="3 4">
    <name type="scientific">Streptomyces labedae</name>
    <dbReference type="NCBI Taxonomy" id="285569"/>
    <lineage>
        <taxon>Bacteria</taxon>
        <taxon>Bacillati</taxon>
        <taxon>Actinomycetota</taxon>
        <taxon>Actinomycetes</taxon>
        <taxon>Kitasatosporales</taxon>
        <taxon>Streptomycetaceae</taxon>
        <taxon>Streptomyces</taxon>
    </lineage>
</organism>
<comment type="caution">
    <text evidence="3">The sequence shown here is derived from an EMBL/GenBank/DDBJ whole genome shotgun (WGS) entry which is preliminary data.</text>
</comment>
<dbReference type="Pfam" id="PF20128">
    <property type="entry name" value="DUF6518"/>
    <property type="match status" value="1"/>
</dbReference>
<feature type="compositionally biased region" description="Basic and acidic residues" evidence="1">
    <location>
        <begin position="181"/>
        <end position="200"/>
    </location>
</feature>
<feature type="transmembrane region" description="Helical" evidence="2">
    <location>
        <begin position="127"/>
        <end position="148"/>
    </location>
</feature>
<feature type="transmembrane region" description="Helical" evidence="2">
    <location>
        <begin position="154"/>
        <end position="173"/>
    </location>
</feature>
<evidence type="ECO:0000256" key="2">
    <source>
        <dbReference type="SAM" id="Phobius"/>
    </source>
</evidence>
<protein>
    <submittedName>
        <fullName evidence="3">Uncharacterized protein</fullName>
    </submittedName>
</protein>
<feature type="transmembrane region" description="Helical" evidence="2">
    <location>
        <begin position="38"/>
        <end position="57"/>
    </location>
</feature>
<keyword evidence="2" id="KW-0812">Transmembrane</keyword>
<keyword evidence="2" id="KW-0472">Membrane</keyword>